<dbReference type="InterPro" id="IPR027375">
    <property type="entry name" value="DKNYY"/>
</dbReference>
<evidence type="ECO:0000313" key="2">
    <source>
        <dbReference type="Proteomes" id="UP000022311"/>
    </source>
</evidence>
<accession>A0AAV3M7A8</accession>
<proteinExistence type="predicted"/>
<organism evidence="1 2">
    <name type="scientific">Providencia alcalifaciens 205/92</name>
    <dbReference type="NCBI Taxonomy" id="1256988"/>
    <lineage>
        <taxon>Bacteria</taxon>
        <taxon>Pseudomonadati</taxon>
        <taxon>Pseudomonadota</taxon>
        <taxon>Gammaproteobacteria</taxon>
        <taxon>Enterobacterales</taxon>
        <taxon>Morganellaceae</taxon>
        <taxon>Providencia</taxon>
    </lineage>
</organism>
<evidence type="ECO:0000313" key="1">
    <source>
        <dbReference type="EMBL" id="EUD11862.1"/>
    </source>
</evidence>
<comment type="caution">
    <text evidence="1">The sequence shown here is derived from an EMBL/GenBank/DDBJ whole genome shotgun (WGS) entry which is preliminary data.</text>
</comment>
<reference evidence="1 2" key="1">
    <citation type="submission" date="2014-01" db="EMBL/GenBank/DDBJ databases">
        <authorList>
            <person name="Durkin A.S."/>
            <person name="McCorrison J."/>
            <person name="Torralba M."/>
            <person name="Gillis M."/>
            <person name="Haft D.H."/>
            <person name="Methe B."/>
            <person name="Sutton G."/>
            <person name="Nelson K.E."/>
        </authorList>
    </citation>
    <scope>NUCLEOTIDE SEQUENCE [LARGE SCALE GENOMIC DNA]</scope>
    <source>
        <strain evidence="1 2">205/92</strain>
    </source>
</reference>
<dbReference type="AlphaFoldDB" id="A0AAV3M7A8"/>
<dbReference type="EMBL" id="JALD01000030">
    <property type="protein sequence ID" value="EUD11862.1"/>
    <property type="molecule type" value="Genomic_DNA"/>
</dbReference>
<name>A0AAV3M7A8_9GAMM</name>
<dbReference type="Pfam" id="PF13644">
    <property type="entry name" value="DKNYY"/>
    <property type="match status" value="1"/>
</dbReference>
<protein>
    <submittedName>
        <fullName evidence="1">DKNYY family protein</fullName>
    </submittedName>
</protein>
<dbReference type="Proteomes" id="UP000022311">
    <property type="component" value="Unassembled WGS sequence"/>
</dbReference>
<gene>
    <name evidence="1" type="ORF">HMPREF1563_0183</name>
</gene>
<sequence length="458" mass="52730">MKSKTISSMVVGVTLLVSIALISGMVLSMNDEPYHEIDSKGEKVGYSIYVIYHDKVYASVPSNGFYLMKDADPASFKLLPEGTYYEHQFAIDKNHAYCGNLAIPAFNPNSVKSLGNNYFTDGNQTVYCSMGSVRNYQLSTMDELFQSWLYGWDLGDKPQTYIYPMKPLPASSTPYQSLLSRYLATDGQRIFYQGEYMPDADPATLQDIGSLQDDDSVRDSLHFYRDNLNVYYDQYKLPIKSHSGLYSLILDGLFQEGYLIDPQSGNVAMNDILFPEQHAPYQLISRHSQHVNQALFLSRDGVFFYHREKEIIVRAGANPFIDGELKEIAPLVFTHNNQTYYLQDSEIWGTNKNPGLISRSTKIYRFNETNNSPWEKVGDLDHRRFGQVWKKGDEYYYFDNLGSTQLIRYTIYRVDNQRTVNRLLNEKLLPRDIRVLIDNDDLQPIRGTEVVHAITKYR</sequence>
<dbReference type="RefSeq" id="WP_036960895.1">
    <property type="nucleotide sequence ID" value="NZ_JALD01000030.1"/>
</dbReference>